<dbReference type="Proteomes" id="UP000772434">
    <property type="component" value="Unassembled WGS sequence"/>
</dbReference>
<sequence>MSIKYIPGSVTYRHLCIDFSDYLCLSHQAFIGTGSEDLKLWLDVPNAGRERTVSETTCGYCRRPLSTHLII</sequence>
<organism evidence="1 2">
    <name type="scientific">Rhodocollybia butyracea</name>
    <dbReference type="NCBI Taxonomy" id="206335"/>
    <lineage>
        <taxon>Eukaryota</taxon>
        <taxon>Fungi</taxon>
        <taxon>Dikarya</taxon>
        <taxon>Basidiomycota</taxon>
        <taxon>Agaricomycotina</taxon>
        <taxon>Agaricomycetes</taxon>
        <taxon>Agaricomycetidae</taxon>
        <taxon>Agaricales</taxon>
        <taxon>Marasmiineae</taxon>
        <taxon>Omphalotaceae</taxon>
        <taxon>Rhodocollybia</taxon>
    </lineage>
</organism>
<keyword evidence="2" id="KW-1185">Reference proteome</keyword>
<evidence type="ECO:0000313" key="2">
    <source>
        <dbReference type="Proteomes" id="UP000772434"/>
    </source>
</evidence>
<gene>
    <name evidence="1" type="ORF">BDP27DRAFT_1313105</name>
</gene>
<proteinExistence type="predicted"/>
<evidence type="ECO:0000313" key="1">
    <source>
        <dbReference type="EMBL" id="KAF9077080.1"/>
    </source>
</evidence>
<comment type="caution">
    <text evidence="1">The sequence shown here is derived from an EMBL/GenBank/DDBJ whole genome shotgun (WGS) entry which is preliminary data.</text>
</comment>
<name>A0A9P5QAZ2_9AGAR</name>
<accession>A0A9P5QAZ2</accession>
<reference evidence="1" key="1">
    <citation type="submission" date="2020-11" db="EMBL/GenBank/DDBJ databases">
        <authorList>
            <consortium name="DOE Joint Genome Institute"/>
            <person name="Ahrendt S."/>
            <person name="Riley R."/>
            <person name="Andreopoulos W."/>
            <person name="Labutti K."/>
            <person name="Pangilinan J."/>
            <person name="Ruiz-Duenas F.J."/>
            <person name="Barrasa J.M."/>
            <person name="Sanchez-Garcia M."/>
            <person name="Camarero S."/>
            <person name="Miyauchi S."/>
            <person name="Serrano A."/>
            <person name="Linde D."/>
            <person name="Babiker R."/>
            <person name="Drula E."/>
            <person name="Ayuso-Fernandez I."/>
            <person name="Pacheco R."/>
            <person name="Padilla G."/>
            <person name="Ferreira P."/>
            <person name="Barriuso J."/>
            <person name="Kellner H."/>
            <person name="Castanera R."/>
            <person name="Alfaro M."/>
            <person name="Ramirez L."/>
            <person name="Pisabarro A.G."/>
            <person name="Kuo A."/>
            <person name="Tritt A."/>
            <person name="Lipzen A."/>
            <person name="He G."/>
            <person name="Yan M."/>
            <person name="Ng V."/>
            <person name="Cullen D."/>
            <person name="Martin F."/>
            <person name="Rosso M.-N."/>
            <person name="Henrissat B."/>
            <person name="Hibbett D."/>
            <person name="Martinez A.T."/>
            <person name="Grigoriev I.V."/>
        </authorList>
    </citation>
    <scope>NUCLEOTIDE SEQUENCE</scope>
    <source>
        <strain evidence="1">AH 40177</strain>
    </source>
</reference>
<dbReference type="AlphaFoldDB" id="A0A9P5QAZ2"/>
<protein>
    <submittedName>
        <fullName evidence="1">Uncharacterized protein</fullName>
    </submittedName>
</protein>
<dbReference type="EMBL" id="JADNRY010000005">
    <property type="protein sequence ID" value="KAF9077080.1"/>
    <property type="molecule type" value="Genomic_DNA"/>
</dbReference>